<feature type="region of interest" description="Disordered" evidence="2">
    <location>
        <begin position="781"/>
        <end position="851"/>
    </location>
</feature>
<dbReference type="InterPro" id="IPR050960">
    <property type="entry name" value="AB_hydrolase_4_sf"/>
</dbReference>
<evidence type="ECO:0000259" key="5">
    <source>
        <dbReference type="Pfam" id="PF24930"/>
    </source>
</evidence>
<proteinExistence type="inferred from homology"/>
<accession>A0AAN7GSP4</accession>
<feature type="compositionally biased region" description="Basic and acidic residues" evidence="2">
    <location>
        <begin position="911"/>
        <end position="931"/>
    </location>
</feature>
<feature type="compositionally biased region" description="Basic and acidic residues" evidence="2">
    <location>
        <begin position="1355"/>
        <end position="1364"/>
    </location>
</feature>
<feature type="region of interest" description="Disordered" evidence="2">
    <location>
        <begin position="1270"/>
        <end position="1308"/>
    </location>
</feature>
<evidence type="ECO:0000256" key="1">
    <source>
        <dbReference type="ARBA" id="ARBA00010884"/>
    </source>
</evidence>
<feature type="region of interest" description="Disordered" evidence="2">
    <location>
        <begin position="666"/>
        <end position="690"/>
    </location>
</feature>
<reference evidence="6 7" key="1">
    <citation type="journal article" date="2023" name="Hortic Res">
        <title>Pangenome of water caltrop reveals structural variations and asymmetric subgenome divergence after allopolyploidization.</title>
        <authorList>
            <person name="Zhang X."/>
            <person name="Chen Y."/>
            <person name="Wang L."/>
            <person name="Yuan Y."/>
            <person name="Fang M."/>
            <person name="Shi L."/>
            <person name="Lu R."/>
            <person name="Comes H.P."/>
            <person name="Ma Y."/>
            <person name="Chen Y."/>
            <person name="Huang G."/>
            <person name="Zhou Y."/>
            <person name="Zheng Z."/>
            <person name="Qiu Y."/>
        </authorList>
    </citation>
    <scope>NUCLEOTIDE SEQUENCE [LARGE SCALE GENOMIC DNA]</scope>
    <source>
        <tissue evidence="6">Roots</tissue>
    </source>
</reference>
<evidence type="ECO:0000256" key="3">
    <source>
        <dbReference type="SAM" id="Phobius"/>
    </source>
</evidence>
<feature type="transmembrane region" description="Helical" evidence="3">
    <location>
        <begin position="1698"/>
        <end position="1718"/>
    </location>
</feature>
<comment type="similarity">
    <text evidence="1">Belongs to the AB hydrolase superfamily. AB hydrolase 4 family.</text>
</comment>
<keyword evidence="3" id="KW-1133">Transmembrane helix</keyword>
<dbReference type="PANTHER" id="PTHR10794:SF92">
    <property type="entry name" value="EMBRYOGENESIS-ASSOCIATED PROTEIN EMB8"/>
    <property type="match status" value="1"/>
</dbReference>
<feature type="compositionally biased region" description="Acidic residues" evidence="2">
    <location>
        <begin position="889"/>
        <end position="904"/>
    </location>
</feature>
<protein>
    <recommendedName>
        <fullName evidence="8">Embryogenesis-associated protein EMB8</fullName>
    </recommendedName>
</protein>
<organism evidence="6 7">
    <name type="scientific">Trapa incisa</name>
    <dbReference type="NCBI Taxonomy" id="236973"/>
    <lineage>
        <taxon>Eukaryota</taxon>
        <taxon>Viridiplantae</taxon>
        <taxon>Streptophyta</taxon>
        <taxon>Embryophyta</taxon>
        <taxon>Tracheophyta</taxon>
        <taxon>Spermatophyta</taxon>
        <taxon>Magnoliopsida</taxon>
        <taxon>eudicotyledons</taxon>
        <taxon>Gunneridae</taxon>
        <taxon>Pentapetalae</taxon>
        <taxon>rosids</taxon>
        <taxon>malvids</taxon>
        <taxon>Myrtales</taxon>
        <taxon>Lythraceae</taxon>
        <taxon>Trapa</taxon>
    </lineage>
</organism>
<name>A0AAN7GSP4_9MYRT</name>
<evidence type="ECO:0000256" key="2">
    <source>
        <dbReference type="SAM" id="MobiDB-lite"/>
    </source>
</evidence>
<dbReference type="Pfam" id="PF24930">
    <property type="entry name" value="DUF7750"/>
    <property type="match status" value="1"/>
</dbReference>
<feature type="region of interest" description="Disordered" evidence="2">
    <location>
        <begin position="727"/>
        <end position="750"/>
    </location>
</feature>
<dbReference type="EMBL" id="JAXIOK010000020">
    <property type="protein sequence ID" value="KAK4746850.1"/>
    <property type="molecule type" value="Genomic_DNA"/>
</dbReference>
<evidence type="ECO:0000313" key="6">
    <source>
        <dbReference type="EMBL" id="KAK4746850.1"/>
    </source>
</evidence>
<feature type="transmembrane region" description="Helical" evidence="3">
    <location>
        <begin position="1537"/>
        <end position="1561"/>
    </location>
</feature>
<dbReference type="SUPFAM" id="SSF53474">
    <property type="entry name" value="alpha/beta-Hydrolases"/>
    <property type="match status" value="1"/>
</dbReference>
<dbReference type="InterPro" id="IPR029058">
    <property type="entry name" value="AB_hydrolase_fold"/>
</dbReference>
<feature type="domain" description="DUF7750" evidence="5">
    <location>
        <begin position="579"/>
        <end position="642"/>
    </location>
</feature>
<evidence type="ECO:0008006" key="8">
    <source>
        <dbReference type="Google" id="ProtNLM"/>
    </source>
</evidence>
<feature type="compositionally biased region" description="Basic and acidic residues" evidence="2">
    <location>
        <begin position="825"/>
        <end position="839"/>
    </location>
</feature>
<feature type="compositionally biased region" description="Low complexity" evidence="2">
    <location>
        <begin position="737"/>
        <end position="748"/>
    </location>
</feature>
<keyword evidence="7" id="KW-1185">Reference proteome</keyword>
<dbReference type="InterPro" id="IPR003675">
    <property type="entry name" value="Rce1/LyrA-like_dom"/>
</dbReference>
<feature type="compositionally biased region" description="Basic and acidic residues" evidence="2">
    <location>
        <begin position="1280"/>
        <end position="1308"/>
    </location>
</feature>
<feature type="transmembrane region" description="Helical" evidence="3">
    <location>
        <begin position="1486"/>
        <end position="1506"/>
    </location>
</feature>
<sequence length="1736" mass="191960">MSYHCHFPSPFKPQPSLAFSCKPHFRVYKRHRLKPISPRPLRCLQNPFRFQFENLLHSLASQFAPHDLLPAALAFASGAAFTVSKRVSDQEDYISRGRDIGEWILFSSPAPFNRFVFLRCPSISFEGSELLEDINEQLVKEDRHFVRLSTGRMQVNVAEAVPGGSVPEPKLKYQRLCIAAADGGVISLDWPANLDLKEERGLDSTLLLVPGTVEGSMDDDVKAFVLEALKRGFFPVVMNPRGCAGSPLTTARLFTAADSDDISSAIQFISKARPWTTLMGVGWGFGANMLTKYLAEAGETTPLTAATCINNPFDLEEATRSFPHHVAIDDKLSGGLKDILRANKELFQGKRKGFDVEKALRAKSVRDFEEAISMMSYEFETIEEFYSRSSTRDLVGNVKVPLLFIQNGDGTVPLISIPRGKIAENPYTSLLLSSHMPSNRASDRFALAWCQHLTLEWLAAVELGLLKGRHPLLKDTDINIDPSKGFSLVEGISNQRTKINKFFKLNSVHGFSLGEMNGMLEDGDISVSQTFNSTDPRREIGTENDQFQVVKDDVLQKTSSIDIELINVDEDGSMDTESGQVLQSAELVMKMLDVTMPNVLTEDRKTKIFTAISQGETLMKALNDVVPEDVRGKITNAVSGILRAQGSNLKLNRIKDIYPNFSTKLKSKSEETENDISSLDASSKDNRHSDQTAITENLVSNDVSFEDHQLKHPSELELELNAVDKSAGSCKEETKGNTGESGNNFNSEEFSKEKSYYSTIQSKAETSSSSEEGIADVCTDSVGKEGLNSQNSEESSESLSEEKSMTLPKVIDDIQSSSGLSPEALLERDKNGDQKKENKSMVSAPRSSTPSFSVTEALDALTGMDDSTQVAVNSVFGVLEEMITKLEERSDDEDGDGNDVDDNEVGTSLQKQERTHIDTIENKESLKKKSGLDSPHNLRNGFDREKLLHSSEGQEGIDRLGKGASNTQLVNSGHAASNITDRLRHLNGIPIHSITKPYWSLLRDEYMHMYLFSKLPTKSLDMDTTAALLLDYIPEEGHWKLLEQPNYNTDPSYSVGIHAMGINRTNMNLSSSNTDHVDKFIETPYVVMDAGEVQPPIREYAIENRMEKQANINEVESLQPIHFIKKIILDCLKVEVDRKMNVEDKKPTEHILALDCELIANALCSALSSDNKLALDLKSRTYSTDKFYQKIGTLHGEVIIGALTSAVQKTNYLKRVLPVGVVVGSCLAALREFFDVVSFRDNVVERDINGSAAGSANIFSKSAMKEMVQAEKSQTNNHLELSKKDIDHPPDKKSDKDNLLENGKHDDDYKETHNRKIMVGVVTAALGTSTCLVKQQGMGQGNESDEISPKPLNEGAHKELGEVSSEKETNLVTSLAEKAMSVAAPVVPIKEDGEVDQERLVAILAELGQRGGLLKLVGKVALLWGGLRGAMSFTDKLISFLRIAERPLIQRIVAFVCMTLVLWSPILVPLLPTLVQSWMTHSPSKIAELGCICGLYAAVIILVMLWGRRIRDYEKPFEQYGLDLTSLRKVHDLLKGFVGGVMLILAIQILNSWIGCTSFCWPSNLPKPSLDIENLSAYAKILLLFGRGFLTAIAVAVVEELLFRSWLPEEISTDLGYHWGIILSGLVFSLLQRPIWALPGLWLFSLCLSGIRHPNKGSLSIPIGLRAGIIASTYVLQTGGFVTSNPNMPVWIVGTHPFQPFSGIVGFSLSLVMAAFLYPREQTMNLKNTLARTIRD</sequence>
<evidence type="ECO:0000313" key="7">
    <source>
        <dbReference type="Proteomes" id="UP001345219"/>
    </source>
</evidence>
<dbReference type="GO" id="GO:0004175">
    <property type="term" value="F:endopeptidase activity"/>
    <property type="evidence" value="ECO:0007669"/>
    <property type="project" value="UniProtKB-ARBA"/>
</dbReference>
<dbReference type="GO" id="GO:0047372">
    <property type="term" value="F:monoacylglycerol lipase activity"/>
    <property type="evidence" value="ECO:0007669"/>
    <property type="project" value="TreeGrafter"/>
</dbReference>
<keyword evidence="3" id="KW-0472">Membrane</keyword>
<feature type="region of interest" description="Disordered" evidence="2">
    <location>
        <begin position="1336"/>
        <end position="1364"/>
    </location>
</feature>
<dbReference type="Pfam" id="PF02517">
    <property type="entry name" value="Rce1-like"/>
    <property type="match status" value="1"/>
</dbReference>
<dbReference type="PANTHER" id="PTHR10794">
    <property type="entry name" value="ABHYDROLASE DOMAIN-CONTAINING PROTEIN"/>
    <property type="match status" value="1"/>
</dbReference>
<feature type="region of interest" description="Disordered" evidence="2">
    <location>
        <begin position="887"/>
        <end position="948"/>
    </location>
</feature>
<keyword evidence="3" id="KW-0812">Transmembrane</keyword>
<dbReference type="GO" id="GO:0034338">
    <property type="term" value="F:short-chain carboxylesterase activity"/>
    <property type="evidence" value="ECO:0007669"/>
    <property type="project" value="TreeGrafter"/>
</dbReference>
<feature type="domain" description="CAAX prenyl protease 2/Lysostaphin resistance protein A-like" evidence="4">
    <location>
        <begin position="1587"/>
        <end position="1667"/>
    </location>
</feature>
<dbReference type="GO" id="GO:0080120">
    <property type="term" value="P:CAAX-box protein maturation"/>
    <property type="evidence" value="ECO:0007669"/>
    <property type="project" value="UniProtKB-ARBA"/>
</dbReference>
<feature type="transmembrane region" description="Helical" evidence="3">
    <location>
        <begin position="1452"/>
        <end position="1474"/>
    </location>
</feature>
<dbReference type="Proteomes" id="UP001345219">
    <property type="component" value="Chromosome 20"/>
</dbReference>
<gene>
    <name evidence="6" type="ORF">SAY87_025887</name>
</gene>
<dbReference type="Gene3D" id="3.40.50.1820">
    <property type="entry name" value="alpha/beta hydrolase"/>
    <property type="match status" value="1"/>
</dbReference>
<evidence type="ECO:0000259" key="4">
    <source>
        <dbReference type="Pfam" id="PF02517"/>
    </source>
</evidence>
<comment type="caution">
    <text evidence="6">The sequence shown here is derived from an EMBL/GenBank/DDBJ whole genome shotgun (WGS) entry which is preliminary data.</text>
</comment>
<feature type="transmembrane region" description="Helical" evidence="3">
    <location>
        <begin position="1581"/>
        <end position="1603"/>
    </location>
</feature>
<dbReference type="InterPro" id="IPR056652">
    <property type="entry name" value="DUF7750"/>
</dbReference>